<evidence type="ECO:0000256" key="1">
    <source>
        <dbReference type="SAM" id="Phobius"/>
    </source>
</evidence>
<dbReference type="InterPro" id="IPR033881">
    <property type="entry name" value="vWA_BatA_type"/>
</dbReference>
<feature type="transmembrane region" description="Helical" evidence="1">
    <location>
        <begin position="54"/>
        <end position="72"/>
    </location>
</feature>
<dbReference type="SMART" id="SM00327">
    <property type="entry name" value="VWA"/>
    <property type="match status" value="1"/>
</dbReference>
<sequence>MFEFGLLWLLVLLPLPLIMRWVKPKTDSAPAVKVPFYHTAAELAGSSPLKRKRWGHGITLWLIWVLLVIAAADPRWIGEAQSQPYSGRDMMLAVDISKSMEIRDMLPPGIVAMQFQNGEPINRLTAVKAVVGDFVTRRTGDRLGLILFGDQAYVQAPLTYDTQTVNQLLQEAQIGFAGGATAIGDALGLAIKRLRERPEGSRRIILLSDGANTAGNTEPLEAARIAADMGVKVYTIGFGSNRSTGGFFSRSASADLDVRTLQQIAESTGGEFFRAESTEELAEVHKQLDALEPIELDERTVRPMNRLFYWPLGLALLLSALLAASRIHLRRANLAGGVS</sequence>
<dbReference type="PANTHER" id="PTHR22550">
    <property type="entry name" value="SPORE GERMINATION PROTEIN"/>
    <property type="match status" value="1"/>
</dbReference>
<feature type="domain" description="VWFA" evidence="2">
    <location>
        <begin position="89"/>
        <end position="288"/>
    </location>
</feature>
<dbReference type="Proteomes" id="UP001139319">
    <property type="component" value="Unassembled WGS sequence"/>
</dbReference>
<dbReference type="InterPro" id="IPR036465">
    <property type="entry name" value="vWFA_dom_sf"/>
</dbReference>
<dbReference type="RefSeq" id="WP_253966963.1">
    <property type="nucleotide sequence ID" value="NZ_JAMFTH010000001.1"/>
</dbReference>
<evidence type="ECO:0000313" key="3">
    <source>
        <dbReference type="EMBL" id="MCP8898694.1"/>
    </source>
</evidence>
<gene>
    <name evidence="3" type="ORF">M6D89_05205</name>
</gene>
<keyword evidence="1" id="KW-0472">Membrane</keyword>
<accession>A0A9X2KSX7</accession>
<evidence type="ECO:0000313" key="4">
    <source>
        <dbReference type="Proteomes" id="UP001139319"/>
    </source>
</evidence>
<reference evidence="3" key="2">
    <citation type="submission" date="2023-01" db="EMBL/GenBank/DDBJ databases">
        <title>Gilvimarinus xylanilyticus HB14 isolated from Caulerpa lentillifera aquaculture base in Hainan, China.</title>
        <authorList>
            <person name="Zhang Y.-J."/>
        </authorList>
    </citation>
    <scope>NUCLEOTIDE SEQUENCE</scope>
    <source>
        <strain evidence="3">HB14</strain>
    </source>
</reference>
<evidence type="ECO:0000259" key="2">
    <source>
        <dbReference type="PROSITE" id="PS50234"/>
    </source>
</evidence>
<dbReference type="CDD" id="cd01467">
    <property type="entry name" value="vWA_BatA_type"/>
    <property type="match status" value="1"/>
</dbReference>
<dbReference type="PANTHER" id="PTHR22550:SF18">
    <property type="entry name" value="VWFA DOMAIN-CONTAINING PROTEIN"/>
    <property type="match status" value="1"/>
</dbReference>
<comment type="caution">
    <text evidence="3">The sequence shown here is derived from an EMBL/GenBank/DDBJ whole genome shotgun (WGS) entry which is preliminary data.</text>
</comment>
<keyword evidence="1" id="KW-1133">Transmembrane helix</keyword>
<dbReference type="PROSITE" id="PS50234">
    <property type="entry name" value="VWFA"/>
    <property type="match status" value="1"/>
</dbReference>
<proteinExistence type="predicted"/>
<keyword evidence="4" id="KW-1185">Reference proteome</keyword>
<feature type="transmembrane region" description="Helical" evidence="1">
    <location>
        <begin position="307"/>
        <end position="329"/>
    </location>
</feature>
<dbReference type="AlphaFoldDB" id="A0A9X2KSX7"/>
<name>A0A9X2KSX7_9GAMM</name>
<organism evidence="3 4">
    <name type="scientific">Gilvimarinus xylanilyticus</name>
    <dbReference type="NCBI Taxonomy" id="2944139"/>
    <lineage>
        <taxon>Bacteria</taxon>
        <taxon>Pseudomonadati</taxon>
        <taxon>Pseudomonadota</taxon>
        <taxon>Gammaproteobacteria</taxon>
        <taxon>Cellvibrionales</taxon>
        <taxon>Cellvibrionaceae</taxon>
        <taxon>Gilvimarinus</taxon>
    </lineage>
</organism>
<dbReference type="SUPFAM" id="SSF53300">
    <property type="entry name" value="vWA-like"/>
    <property type="match status" value="1"/>
</dbReference>
<protein>
    <submittedName>
        <fullName evidence="3">VWA domain-containing protein</fullName>
    </submittedName>
</protein>
<keyword evidence="1" id="KW-0812">Transmembrane</keyword>
<dbReference type="EMBL" id="JAMFTH010000001">
    <property type="protein sequence ID" value="MCP8898694.1"/>
    <property type="molecule type" value="Genomic_DNA"/>
</dbReference>
<dbReference type="InterPro" id="IPR002035">
    <property type="entry name" value="VWF_A"/>
</dbReference>
<dbReference type="InterPro" id="IPR050768">
    <property type="entry name" value="UPF0353/GerABKA_families"/>
</dbReference>
<dbReference type="Gene3D" id="3.40.50.410">
    <property type="entry name" value="von Willebrand factor, type A domain"/>
    <property type="match status" value="1"/>
</dbReference>
<reference evidence="3" key="1">
    <citation type="submission" date="2022-05" db="EMBL/GenBank/DDBJ databases">
        <authorList>
            <person name="Sun H.-N."/>
        </authorList>
    </citation>
    <scope>NUCLEOTIDE SEQUENCE</scope>
    <source>
        <strain evidence="3">HB14</strain>
    </source>
</reference>
<dbReference type="Pfam" id="PF00092">
    <property type="entry name" value="VWA"/>
    <property type="match status" value="1"/>
</dbReference>